<dbReference type="PANTHER" id="PTHR46289">
    <property type="entry name" value="52 KDA REPRESSOR OF THE INHIBITOR OF THE PROTEIN KINASE-LIKE PROTEIN-RELATED"/>
    <property type="match status" value="1"/>
</dbReference>
<gene>
    <name evidence="3" type="ORF">FWK35_00033912</name>
</gene>
<feature type="region of interest" description="Disordered" evidence="1">
    <location>
        <begin position="1"/>
        <end position="40"/>
    </location>
</feature>
<proteinExistence type="predicted"/>
<evidence type="ECO:0000256" key="1">
    <source>
        <dbReference type="SAM" id="MobiDB-lite"/>
    </source>
</evidence>
<dbReference type="Proteomes" id="UP000478052">
    <property type="component" value="Unassembled WGS sequence"/>
</dbReference>
<comment type="caution">
    <text evidence="3">The sequence shown here is derived from an EMBL/GenBank/DDBJ whole genome shotgun (WGS) entry which is preliminary data.</text>
</comment>
<name>A0A6G0VW44_APHCR</name>
<keyword evidence="4" id="KW-1185">Reference proteome</keyword>
<dbReference type="AlphaFoldDB" id="A0A6G0VW44"/>
<dbReference type="InterPro" id="IPR052958">
    <property type="entry name" value="IFN-induced_PKR_regulator"/>
</dbReference>
<dbReference type="SUPFAM" id="SSF53098">
    <property type="entry name" value="Ribonuclease H-like"/>
    <property type="match status" value="1"/>
</dbReference>
<evidence type="ECO:0000259" key="2">
    <source>
        <dbReference type="Pfam" id="PF05699"/>
    </source>
</evidence>
<feature type="domain" description="HAT C-terminal dimerisation" evidence="2">
    <location>
        <begin position="46"/>
        <end position="111"/>
    </location>
</feature>
<dbReference type="Pfam" id="PF05699">
    <property type="entry name" value="Dimer_Tnp_hAT"/>
    <property type="match status" value="1"/>
</dbReference>
<accession>A0A6G0VW44</accession>
<dbReference type="OrthoDB" id="10054153at2759"/>
<feature type="compositionally biased region" description="Low complexity" evidence="1">
    <location>
        <begin position="19"/>
        <end position="32"/>
    </location>
</feature>
<reference evidence="3 4" key="1">
    <citation type="submission" date="2019-08" db="EMBL/GenBank/DDBJ databases">
        <title>Whole genome of Aphis craccivora.</title>
        <authorList>
            <person name="Voronova N.V."/>
            <person name="Shulinski R.S."/>
            <person name="Bandarenka Y.V."/>
            <person name="Zhorov D.G."/>
            <person name="Warner D."/>
        </authorList>
    </citation>
    <scope>NUCLEOTIDE SEQUENCE [LARGE SCALE GENOMIC DNA]</scope>
    <source>
        <strain evidence="3">180601</strain>
        <tissue evidence="3">Whole Body</tissue>
    </source>
</reference>
<dbReference type="PANTHER" id="PTHR46289:SF19">
    <property type="entry name" value="ZINC FINGER MYM-TYPE CONTAINING 1"/>
    <property type="match status" value="1"/>
</dbReference>
<evidence type="ECO:0000313" key="3">
    <source>
        <dbReference type="EMBL" id="KAF0711612.1"/>
    </source>
</evidence>
<organism evidence="3 4">
    <name type="scientific">Aphis craccivora</name>
    <name type="common">Cowpea aphid</name>
    <dbReference type="NCBI Taxonomy" id="307492"/>
    <lineage>
        <taxon>Eukaryota</taxon>
        <taxon>Metazoa</taxon>
        <taxon>Ecdysozoa</taxon>
        <taxon>Arthropoda</taxon>
        <taxon>Hexapoda</taxon>
        <taxon>Insecta</taxon>
        <taxon>Pterygota</taxon>
        <taxon>Neoptera</taxon>
        <taxon>Paraneoptera</taxon>
        <taxon>Hemiptera</taxon>
        <taxon>Sternorrhyncha</taxon>
        <taxon>Aphidomorpha</taxon>
        <taxon>Aphidoidea</taxon>
        <taxon>Aphididae</taxon>
        <taxon>Aphidini</taxon>
        <taxon>Aphis</taxon>
        <taxon>Aphis</taxon>
    </lineage>
</organism>
<dbReference type="InterPro" id="IPR012337">
    <property type="entry name" value="RNaseH-like_sf"/>
</dbReference>
<dbReference type="EMBL" id="VUJU01011203">
    <property type="protein sequence ID" value="KAF0711612.1"/>
    <property type="molecule type" value="Genomic_DNA"/>
</dbReference>
<dbReference type="GO" id="GO:0046983">
    <property type="term" value="F:protein dimerization activity"/>
    <property type="evidence" value="ECO:0007669"/>
    <property type="project" value="InterPro"/>
</dbReference>
<protein>
    <submittedName>
        <fullName evidence="3">Zinc finger MYM-type protein 1-like</fullName>
    </submittedName>
</protein>
<sequence>MELQKGMTLDQSNTRTDTESNQSCNENSTSENSENEDSTTNKYKLNSLQILKLLNSYNLIAAFPNLYTAYKYLCTIPSTSVSNERSFSKLKLIKTRLRSTMHQTRLESLIILSCEKDIPIDLEEALDKYASTSTLLQTSLLFK</sequence>
<evidence type="ECO:0000313" key="4">
    <source>
        <dbReference type="Proteomes" id="UP000478052"/>
    </source>
</evidence>
<dbReference type="InterPro" id="IPR008906">
    <property type="entry name" value="HATC_C_dom"/>
</dbReference>